<dbReference type="InterPro" id="IPR009100">
    <property type="entry name" value="AcylCoA_DH/oxidase_NM_dom_sf"/>
</dbReference>
<protein>
    <recommendedName>
        <fullName evidence="9">Acyl-CoA dehydrogenase</fullName>
    </recommendedName>
</protein>
<evidence type="ECO:0000313" key="8">
    <source>
        <dbReference type="Proteomes" id="UP000245051"/>
    </source>
</evidence>
<evidence type="ECO:0000259" key="5">
    <source>
        <dbReference type="Pfam" id="PF00441"/>
    </source>
</evidence>
<evidence type="ECO:0000256" key="3">
    <source>
        <dbReference type="ARBA" id="ARBA00022630"/>
    </source>
</evidence>
<evidence type="ECO:0008006" key="9">
    <source>
        <dbReference type="Google" id="ProtNLM"/>
    </source>
</evidence>
<evidence type="ECO:0000256" key="4">
    <source>
        <dbReference type="ARBA" id="ARBA00022827"/>
    </source>
</evidence>
<dbReference type="InterPro" id="IPR013786">
    <property type="entry name" value="AcylCoA_DH/ox_N"/>
</dbReference>
<dbReference type="Pfam" id="PF02771">
    <property type="entry name" value="Acyl-CoA_dh_N"/>
    <property type="match status" value="1"/>
</dbReference>
<dbReference type="InterPro" id="IPR046373">
    <property type="entry name" value="Acyl-CoA_Oxase/DH_mid-dom_sf"/>
</dbReference>
<dbReference type="RefSeq" id="WP_109293870.1">
    <property type="nucleotide sequence ID" value="NZ_CP029254.1"/>
</dbReference>
<dbReference type="Gene3D" id="1.20.140.10">
    <property type="entry name" value="Butyryl-CoA Dehydrogenase, subunit A, domain 3"/>
    <property type="match status" value="1"/>
</dbReference>
<gene>
    <name evidence="7" type="ORF">DDQ41_08090</name>
</gene>
<dbReference type="EMBL" id="CP029254">
    <property type="protein sequence ID" value="AWK08885.1"/>
    <property type="molecule type" value="Genomic_DNA"/>
</dbReference>
<evidence type="ECO:0000313" key="7">
    <source>
        <dbReference type="EMBL" id="AWK08885.1"/>
    </source>
</evidence>
<evidence type="ECO:0000256" key="1">
    <source>
        <dbReference type="ARBA" id="ARBA00001974"/>
    </source>
</evidence>
<name>A0ABM6V3U7_9ACTN</name>
<dbReference type="Pfam" id="PF00441">
    <property type="entry name" value="Acyl-CoA_dh_1"/>
    <property type="match status" value="1"/>
</dbReference>
<comment type="cofactor">
    <cofactor evidence="1">
        <name>FAD</name>
        <dbReference type="ChEBI" id="CHEBI:57692"/>
    </cofactor>
</comment>
<reference evidence="7 8" key="1">
    <citation type="submission" date="2018-05" db="EMBL/GenBank/DDBJ databases">
        <title>Complete genome sequence of the Type Strain of Streptomyces spongiicola HNM0071, the producer of staurosporine.</title>
        <authorList>
            <person name="Zhou S."/>
            <person name="Huang X."/>
        </authorList>
    </citation>
    <scope>NUCLEOTIDE SEQUENCE [LARGE SCALE GENOMIC DNA]</scope>
    <source>
        <strain evidence="7 8">HNM0071</strain>
    </source>
</reference>
<proteinExistence type="inferred from homology"/>
<comment type="similarity">
    <text evidence="2">Belongs to the acyl-CoA dehydrogenase family.</text>
</comment>
<dbReference type="SUPFAM" id="SSF56645">
    <property type="entry name" value="Acyl-CoA dehydrogenase NM domain-like"/>
    <property type="match status" value="1"/>
</dbReference>
<dbReference type="Gene3D" id="1.10.540.10">
    <property type="entry name" value="Acyl-CoA dehydrogenase/oxidase, N-terminal domain"/>
    <property type="match status" value="1"/>
</dbReference>
<dbReference type="InterPro" id="IPR036250">
    <property type="entry name" value="AcylCo_DH-like_C"/>
</dbReference>
<dbReference type="PANTHER" id="PTHR43884:SF19">
    <property type="entry name" value="ACYL-COA DEHYDROGENASE FADE4-RELATED"/>
    <property type="match status" value="1"/>
</dbReference>
<feature type="domain" description="Acyl-CoA dehydrogenase/oxidase N-terminal" evidence="6">
    <location>
        <begin position="15"/>
        <end position="126"/>
    </location>
</feature>
<dbReference type="PANTHER" id="PTHR43884">
    <property type="entry name" value="ACYL-COA DEHYDROGENASE"/>
    <property type="match status" value="1"/>
</dbReference>
<accession>A0ABM6V3U7</accession>
<evidence type="ECO:0000256" key="2">
    <source>
        <dbReference type="ARBA" id="ARBA00009347"/>
    </source>
</evidence>
<organism evidence="7 8">
    <name type="scientific">Streptomyces spongiicola</name>
    <dbReference type="NCBI Taxonomy" id="1690221"/>
    <lineage>
        <taxon>Bacteria</taxon>
        <taxon>Bacillati</taxon>
        <taxon>Actinomycetota</taxon>
        <taxon>Actinomycetes</taxon>
        <taxon>Kitasatosporales</taxon>
        <taxon>Streptomycetaceae</taxon>
        <taxon>Streptomyces</taxon>
    </lineage>
</organism>
<dbReference type="InterPro" id="IPR037069">
    <property type="entry name" value="AcylCoA_DH/ox_N_sf"/>
</dbReference>
<dbReference type="CDD" id="cd00567">
    <property type="entry name" value="ACAD"/>
    <property type="match status" value="1"/>
</dbReference>
<sequence length="385" mass="39833">MLFPYSPGERGTEGALAEQTRELADRVVRPTAADRDRDRSWDPALFAELADARPGLTGPLVPGRLGGGGLTAAQTCAVLQGLGEGARDPGLALAAAVHAALVTVPLRAFGTAAQQRRRLPRMASGEWVGALSLRQTQGAALAPAVTARPAPDGWVLDGALDLVVGAPLARHFLIVAAHPDGSGRTAFLVDRGTAGLRVEDVRPEALRTCPWGGLALDGCHVPHDAVLGSPHGAATEVEPLLAVLSWVFSSAPWLGVMRALTRDAVERVRGDRLFDRPLSHFQSARLTLADMAIQCELAAGLLYRAAGQFDGGGRPSQRDAAAARLFVAGAARTVVEAAAGLTGPADGTGDGLIERAHRDALFFGTVGGGAEVLRPVIAACELGLG</sequence>
<keyword evidence="4" id="KW-0274">FAD</keyword>
<keyword evidence="3" id="KW-0285">Flavoprotein</keyword>
<keyword evidence="8" id="KW-1185">Reference proteome</keyword>
<dbReference type="SUPFAM" id="SSF47203">
    <property type="entry name" value="Acyl-CoA dehydrogenase C-terminal domain-like"/>
    <property type="match status" value="1"/>
</dbReference>
<feature type="domain" description="Acyl-CoA dehydrogenase/oxidase C-terminal" evidence="5">
    <location>
        <begin position="251"/>
        <end position="379"/>
    </location>
</feature>
<dbReference type="InterPro" id="IPR009075">
    <property type="entry name" value="AcylCo_DH/oxidase_C"/>
</dbReference>
<evidence type="ECO:0000259" key="6">
    <source>
        <dbReference type="Pfam" id="PF02771"/>
    </source>
</evidence>
<dbReference type="Proteomes" id="UP000245051">
    <property type="component" value="Chromosome"/>
</dbReference>
<dbReference type="Gene3D" id="2.40.110.10">
    <property type="entry name" value="Butyryl-CoA Dehydrogenase, subunit A, domain 2"/>
    <property type="match status" value="1"/>
</dbReference>